<gene>
    <name evidence="2" type="ORF">ECRASSUSDP1_LOCUS6270</name>
</gene>
<dbReference type="AlphaFoldDB" id="A0AAD1XBZ2"/>
<keyword evidence="3" id="KW-1185">Reference proteome</keyword>
<accession>A0AAD1XBZ2</accession>
<reference evidence="2" key="1">
    <citation type="submission" date="2023-07" db="EMBL/GenBank/DDBJ databases">
        <authorList>
            <consortium name="AG Swart"/>
            <person name="Singh M."/>
            <person name="Singh A."/>
            <person name="Seah K."/>
            <person name="Emmerich C."/>
        </authorList>
    </citation>
    <scope>NUCLEOTIDE SEQUENCE</scope>
    <source>
        <strain evidence="2">DP1</strain>
    </source>
</reference>
<dbReference type="Proteomes" id="UP001295684">
    <property type="component" value="Unassembled WGS sequence"/>
</dbReference>
<evidence type="ECO:0000313" key="2">
    <source>
        <dbReference type="EMBL" id="CAI2364920.1"/>
    </source>
</evidence>
<name>A0AAD1XBZ2_EUPCR</name>
<evidence type="ECO:0000256" key="1">
    <source>
        <dbReference type="SAM" id="MobiDB-lite"/>
    </source>
</evidence>
<proteinExistence type="predicted"/>
<feature type="region of interest" description="Disordered" evidence="1">
    <location>
        <begin position="1"/>
        <end position="30"/>
    </location>
</feature>
<feature type="compositionally biased region" description="Basic and acidic residues" evidence="1">
    <location>
        <begin position="1"/>
        <end position="16"/>
    </location>
</feature>
<dbReference type="EMBL" id="CAMPGE010006077">
    <property type="protein sequence ID" value="CAI2364920.1"/>
    <property type="molecule type" value="Genomic_DNA"/>
</dbReference>
<sequence>MNAGATEEHQHTEEHPISAQAGEESISINLAKKVNANNKIRKKFTGRHQNQHPQKVDRIDLRHNSSISELLKTTSNHIIRETEQEYISTDKIQPFEFEFSQHNVNDTVDNHTKGQYIEPKTIGGKAIKRMQKIESNEPENNESLSQRIQSREVAVSTSSINITDIKEKGVMPKRDKITKINQEI</sequence>
<comment type="caution">
    <text evidence="2">The sequence shown here is derived from an EMBL/GenBank/DDBJ whole genome shotgun (WGS) entry which is preliminary data.</text>
</comment>
<evidence type="ECO:0000313" key="3">
    <source>
        <dbReference type="Proteomes" id="UP001295684"/>
    </source>
</evidence>
<organism evidence="2 3">
    <name type="scientific">Euplotes crassus</name>
    <dbReference type="NCBI Taxonomy" id="5936"/>
    <lineage>
        <taxon>Eukaryota</taxon>
        <taxon>Sar</taxon>
        <taxon>Alveolata</taxon>
        <taxon>Ciliophora</taxon>
        <taxon>Intramacronucleata</taxon>
        <taxon>Spirotrichea</taxon>
        <taxon>Hypotrichia</taxon>
        <taxon>Euplotida</taxon>
        <taxon>Euplotidae</taxon>
        <taxon>Moneuplotes</taxon>
    </lineage>
</organism>
<protein>
    <submittedName>
        <fullName evidence="2">Uncharacterized protein</fullName>
    </submittedName>
</protein>